<evidence type="ECO:0000259" key="2">
    <source>
        <dbReference type="PROSITE" id="PS50943"/>
    </source>
</evidence>
<dbReference type="InterPro" id="IPR010982">
    <property type="entry name" value="Lambda_DNA-bd_dom_sf"/>
</dbReference>
<comment type="similarity">
    <text evidence="1">Belongs to the short-chain fatty acyl-CoA assimilation regulator (ScfR) family.</text>
</comment>
<dbReference type="Gene3D" id="1.10.260.40">
    <property type="entry name" value="lambda repressor-like DNA-binding domains"/>
    <property type="match status" value="1"/>
</dbReference>
<accession>A0ABZ0WH40</accession>
<dbReference type="CDD" id="cd00093">
    <property type="entry name" value="HTH_XRE"/>
    <property type="match status" value="1"/>
</dbReference>
<dbReference type="SMART" id="SM00530">
    <property type="entry name" value="HTH_XRE"/>
    <property type="match status" value="2"/>
</dbReference>
<dbReference type="EMBL" id="CP139965">
    <property type="protein sequence ID" value="WQD76657.1"/>
    <property type="molecule type" value="Genomic_DNA"/>
</dbReference>
<dbReference type="InterPro" id="IPR052345">
    <property type="entry name" value="Rad_response_metalloprotease"/>
</dbReference>
<keyword evidence="4" id="KW-1185">Reference proteome</keyword>
<dbReference type="Pfam" id="PF13560">
    <property type="entry name" value="HTH_31"/>
    <property type="match status" value="1"/>
</dbReference>
<dbReference type="PROSITE" id="PS50943">
    <property type="entry name" value="HTH_CROC1"/>
    <property type="match status" value="1"/>
</dbReference>
<dbReference type="PANTHER" id="PTHR43236">
    <property type="entry name" value="ANTITOXIN HIGA1"/>
    <property type="match status" value="1"/>
</dbReference>
<organism evidence="3 4">
    <name type="scientific">Paraburkholderia kururiensis</name>
    <dbReference type="NCBI Taxonomy" id="984307"/>
    <lineage>
        <taxon>Bacteria</taxon>
        <taxon>Pseudomonadati</taxon>
        <taxon>Pseudomonadota</taxon>
        <taxon>Betaproteobacteria</taxon>
        <taxon>Burkholderiales</taxon>
        <taxon>Burkholderiaceae</taxon>
        <taxon>Paraburkholderia</taxon>
    </lineage>
</organism>
<dbReference type="Proteomes" id="UP001325479">
    <property type="component" value="Chromosome"/>
</dbReference>
<evidence type="ECO:0000313" key="4">
    <source>
        <dbReference type="Proteomes" id="UP001325479"/>
    </source>
</evidence>
<sequence length="376" mass="41791">MMFIGSNLRTARLFHGLSLQELGERIDRSKQFLSRIEAGVDAPTPALVDAFCSELKVLPEFFTEPDPMPIADEQCHFRKQLTTKVALRQVARAKGEMLKRMVNALEEHLDLPKYNFDEGDGSSADSIERAAERARAHWDLGLGPIQNMTRVAENAGAVVVPLNGLASEIDAISFATRRPVIGVNPEGRSACRTRFGIAHEVGHFFLHVGVQTGDKLTESQANRFASSFLMPGRYFAPECRAALRGSRLNWAALSEIKMRWGVSKAAALYRGRQLGVFSDEQYRSGVIGLTRHGEARVEVEDAKMQPEQPELVVDSVEVLRDSFGISQEDIARQMRVDPVLLRELLSNQAGAIETPATNVVRFPISRAQRPLRTVDR</sequence>
<dbReference type="InterPro" id="IPR001387">
    <property type="entry name" value="Cro/C1-type_HTH"/>
</dbReference>
<dbReference type="Pfam" id="PF06114">
    <property type="entry name" value="Peptidase_M78"/>
    <property type="match status" value="1"/>
</dbReference>
<dbReference type="SUPFAM" id="SSF47413">
    <property type="entry name" value="lambda repressor-like DNA-binding domains"/>
    <property type="match status" value="1"/>
</dbReference>
<reference evidence="3 4" key="1">
    <citation type="submission" date="2023-12" db="EMBL/GenBank/DDBJ databases">
        <title>Genome sequencing and assembly of bacterial species from a model synthetic community.</title>
        <authorList>
            <person name="Hogle S.L."/>
        </authorList>
    </citation>
    <scope>NUCLEOTIDE SEQUENCE [LARGE SCALE GENOMIC DNA]</scope>
    <source>
        <strain evidence="3 4">HAMBI 2494</strain>
    </source>
</reference>
<feature type="domain" description="HTH cro/C1-type" evidence="2">
    <location>
        <begin position="8"/>
        <end position="62"/>
    </location>
</feature>
<name>A0ABZ0WH40_9BURK</name>
<gene>
    <name evidence="3" type="ORF">U0042_21580</name>
</gene>
<dbReference type="Gene3D" id="1.10.10.2910">
    <property type="match status" value="1"/>
</dbReference>
<dbReference type="PANTHER" id="PTHR43236:SF1">
    <property type="entry name" value="BLL7220 PROTEIN"/>
    <property type="match status" value="1"/>
</dbReference>
<proteinExistence type="inferred from homology"/>
<dbReference type="RefSeq" id="WP_114809215.1">
    <property type="nucleotide sequence ID" value="NZ_CP139965.1"/>
</dbReference>
<dbReference type="InterPro" id="IPR010359">
    <property type="entry name" value="IrrE_HExxH"/>
</dbReference>
<evidence type="ECO:0000256" key="1">
    <source>
        <dbReference type="ARBA" id="ARBA00007227"/>
    </source>
</evidence>
<evidence type="ECO:0000313" key="3">
    <source>
        <dbReference type="EMBL" id="WQD76657.1"/>
    </source>
</evidence>
<protein>
    <submittedName>
        <fullName evidence="3">XRE family transcriptional regulator</fullName>
    </submittedName>
</protein>